<sequence length="154" mass="17264">MRYFSIKIESKIIRIRTICSKSTLNNRKRGFTLIEIIAVIAIIGILAAVILPNVNGYIKEAKKVKVVDQSRKVIMAVESYDLKHESSLNENMIVTDAISNKGVGKYLDGVKLDNLNIKSTSIKNCYEIINGAEFDFLKDTDILNPSTITIDNKK</sequence>
<feature type="transmembrane region" description="Helical" evidence="1">
    <location>
        <begin position="30"/>
        <end position="51"/>
    </location>
</feature>
<protein>
    <submittedName>
        <fullName evidence="2">Fimbrial protein</fullName>
    </submittedName>
</protein>
<dbReference type="Gene3D" id="3.30.700.10">
    <property type="entry name" value="Glycoprotein, Type 4 Pilin"/>
    <property type="match status" value="1"/>
</dbReference>
<dbReference type="Pfam" id="PF07963">
    <property type="entry name" value="N_methyl"/>
    <property type="match status" value="1"/>
</dbReference>
<dbReference type="NCBIfam" id="TIGR02532">
    <property type="entry name" value="IV_pilin_GFxxxE"/>
    <property type="match status" value="1"/>
</dbReference>
<dbReference type="Proteomes" id="UP000190890">
    <property type="component" value="Unassembled WGS sequence"/>
</dbReference>
<dbReference type="RefSeq" id="WP_077847301.1">
    <property type="nucleotide sequence ID" value="NZ_LZZM01000143.1"/>
</dbReference>
<organism evidence="2 3">
    <name type="scientific">Clostridium puniceum</name>
    <dbReference type="NCBI Taxonomy" id="29367"/>
    <lineage>
        <taxon>Bacteria</taxon>
        <taxon>Bacillati</taxon>
        <taxon>Bacillota</taxon>
        <taxon>Clostridia</taxon>
        <taxon>Eubacteriales</taxon>
        <taxon>Clostridiaceae</taxon>
        <taxon>Clostridium</taxon>
    </lineage>
</organism>
<dbReference type="InterPro" id="IPR012902">
    <property type="entry name" value="N_methyl_site"/>
</dbReference>
<dbReference type="STRING" id="29367.CLPUN_21540"/>
<dbReference type="PANTHER" id="PTHR30093">
    <property type="entry name" value="GENERAL SECRETION PATHWAY PROTEIN G"/>
    <property type="match status" value="1"/>
</dbReference>
<keyword evidence="3" id="KW-1185">Reference proteome</keyword>
<gene>
    <name evidence="2" type="primary">pilE</name>
    <name evidence="2" type="ORF">CLPUN_21540</name>
</gene>
<keyword evidence="1" id="KW-0812">Transmembrane</keyword>
<reference evidence="2 3" key="1">
    <citation type="submission" date="2016-05" db="EMBL/GenBank/DDBJ databases">
        <title>Microbial solvent formation.</title>
        <authorList>
            <person name="Poehlein A."/>
            <person name="Montoya Solano J.D."/>
            <person name="Flitsch S."/>
            <person name="Krabben P."/>
            <person name="Duerre P."/>
            <person name="Daniel R."/>
        </authorList>
    </citation>
    <scope>NUCLEOTIDE SEQUENCE [LARGE SCALE GENOMIC DNA]</scope>
    <source>
        <strain evidence="2 3">DSM 2619</strain>
    </source>
</reference>
<dbReference type="AlphaFoldDB" id="A0A1S8TJE1"/>
<dbReference type="PROSITE" id="PS00409">
    <property type="entry name" value="PROKAR_NTER_METHYL"/>
    <property type="match status" value="1"/>
</dbReference>
<dbReference type="SUPFAM" id="SSF54523">
    <property type="entry name" value="Pili subunits"/>
    <property type="match status" value="1"/>
</dbReference>
<dbReference type="EMBL" id="LZZM01000143">
    <property type="protein sequence ID" value="OOM77719.1"/>
    <property type="molecule type" value="Genomic_DNA"/>
</dbReference>
<dbReference type="OrthoDB" id="1937147at2"/>
<evidence type="ECO:0000313" key="2">
    <source>
        <dbReference type="EMBL" id="OOM77719.1"/>
    </source>
</evidence>
<name>A0A1S8TJE1_9CLOT</name>
<accession>A0A1S8TJE1</accession>
<comment type="caution">
    <text evidence="2">The sequence shown here is derived from an EMBL/GenBank/DDBJ whole genome shotgun (WGS) entry which is preliminary data.</text>
</comment>
<evidence type="ECO:0000313" key="3">
    <source>
        <dbReference type="Proteomes" id="UP000190890"/>
    </source>
</evidence>
<keyword evidence="1" id="KW-1133">Transmembrane helix</keyword>
<dbReference type="InterPro" id="IPR045584">
    <property type="entry name" value="Pilin-like"/>
</dbReference>
<proteinExistence type="predicted"/>
<keyword evidence="1" id="KW-0472">Membrane</keyword>
<evidence type="ECO:0000256" key="1">
    <source>
        <dbReference type="SAM" id="Phobius"/>
    </source>
</evidence>